<protein>
    <submittedName>
        <fullName evidence="2">Uncharacterized protein</fullName>
    </submittedName>
</protein>
<feature type="compositionally biased region" description="Acidic residues" evidence="1">
    <location>
        <begin position="250"/>
        <end position="262"/>
    </location>
</feature>
<comment type="caution">
    <text evidence="2">The sequence shown here is derived from an EMBL/GenBank/DDBJ whole genome shotgun (WGS) entry which is preliminary data.</text>
</comment>
<evidence type="ECO:0000313" key="2">
    <source>
        <dbReference type="EMBL" id="MQM32277.1"/>
    </source>
</evidence>
<name>A0A6A7RXJ2_9PROT</name>
<organism evidence="2 3">
    <name type="scientific">Candidatus Accumulibacter phosphatis</name>
    <dbReference type="NCBI Taxonomy" id="327160"/>
    <lineage>
        <taxon>Bacteria</taxon>
        <taxon>Pseudomonadati</taxon>
        <taxon>Pseudomonadota</taxon>
        <taxon>Betaproteobacteria</taxon>
        <taxon>Candidatus Accumulibacter</taxon>
    </lineage>
</organism>
<dbReference type="Proteomes" id="UP000342300">
    <property type="component" value="Unassembled WGS sequence"/>
</dbReference>
<dbReference type="EMBL" id="PDHS01000482">
    <property type="protein sequence ID" value="MQM32277.1"/>
    <property type="molecule type" value="Genomic_DNA"/>
</dbReference>
<feature type="compositionally biased region" description="Basic and acidic residues" evidence="1">
    <location>
        <begin position="217"/>
        <end position="242"/>
    </location>
</feature>
<proteinExistence type="predicted"/>
<sequence length="262" mass="29013">APIPVTAASAPLALKARTAADLSYPEKSDPWMLAIAQRNVRNPTPGWIGGSNSVTHADMLALGYTYRGGGGNWRRYHLPGTEPSMILNVLINPEVDPEAIDPNDPSSAKEGDAAALAEAKSTLREWQRLTRKTLPLYDRLRILRAAGKGDTAEYQQLVDEGNGWFDLAAEFEKDYHDDMPDWRNELADNPAALAELDALAMGDVESLRGWMDDFDENRERGDNQKADDRLKQAEEDLKKLLEELQNSPAEEPDTDEESVPGE</sequence>
<evidence type="ECO:0000256" key="1">
    <source>
        <dbReference type="SAM" id="MobiDB-lite"/>
    </source>
</evidence>
<reference evidence="2 3" key="1">
    <citation type="submission" date="2017-09" db="EMBL/GenBank/DDBJ databases">
        <title>Metagenomic Analysis Reveals Denitrifying Candidatus Accumulibacter and Flanking Population as a Source of N2O.</title>
        <authorList>
            <person name="Gao H."/>
            <person name="Mao Y."/>
            <person name="Zhao X."/>
            <person name="Liu W.-T."/>
            <person name="Zhang T."/>
            <person name="Wells G."/>
        </authorList>
    </citation>
    <scope>NUCLEOTIDE SEQUENCE [LARGE SCALE GENOMIC DNA]</scope>
    <source>
        <strain evidence="2">CANDO_2_IC</strain>
    </source>
</reference>
<gene>
    <name evidence="2" type="ORF">CRU78_17935</name>
</gene>
<feature type="region of interest" description="Disordered" evidence="1">
    <location>
        <begin position="214"/>
        <end position="262"/>
    </location>
</feature>
<dbReference type="AlphaFoldDB" id="A0A6A7RXJ2"/>
<evidence type="ECO:0000313" key="3">
    <source>
        <dbReference type="Proteomes" id="UP000342300"/>
    </source>
</evidence>
<feature type="non-terminal residue" evidence="2">
    <location>
        <position position="1"/>
    </location>
</feature>
<accession>A0A6A7RXJ2</accession>